<reference evidence="2 3" key="1">
    <citation type="submission" date="2016-06" db="EMBL/GenBank/DDBJ databases">
        <title>Complete genome sequence of a deep-branching marine Gamma Proteobacterium Woeseia oceani type strain XK5.</title>
        <authorList>
            <person name="Mu D."/>
            <person name="Du Z."/>
        </authorList>
    </citation>
    <scope>NUCLEOTIDE SEQUENCE [LARGE SCALE GENOMIC DNA]</scope>
    <source>
        <strain evidence="2 3">XK5</strain>
    </source>
</reference>
<dbReference type="Proteomes" id="UP000092695">
    <property type="component" value="Chromosome"/>
</dbReference>
<organism evidence="2 3">
    <name type="scientific">Woeseia oceani</name>
    <dbReference type="NCBI Taxonomy" id="1548547"/>
    <lineage>
        <taxon>Bacteria</taxon>
        <taxon>Pseudomonadati</taxon>
        <taxon>Pseudomonadota</taxon>
        <taxon>Gammaproteobacteria</taxon>
        <taxon>Woeseiales</taxon>
        <taxon>Woeseiaceae</taxon>
        <taxon>Woeseia</taxon>
    </lineage>
</organism>
<dbReference type="PRINTS" id="PR00081">
    <property type="entry name" value="GDHRDH"/>
</dbReference>
<keyword evidence="3" id="KW-1185">Reference proteome</keyword>
<dbReference type="OrthoDB" id="9804774at2"/>
<dbReference type="CDD" id="cd05233">
    <property type="entry name" value="SDR_c"/>
    <property type="match status" value="1"/>
</dbReference>
<accession>A0A193LD91</accession>
<sequence>MTIEGKTALVTGGGQGIGQGCALALAKAGATLVLNDRPGSAELARTADQIRALGGKCHTVEGDVFCGEVRERLVAEAIDKAGAINIFVSNPALNIRRPFLEFELADFERIVAATLVSAFHMSQLVARSMVSAGRGGKIVFVSSVHAEMPFANNVAYGASKAGLNHLAETMSVELAPHRVNVNTIEPGWIDTPGERAMSSEDVLEREGKKLPWKRMGTVDDIGDAVVFLASDAADYITGATIPVDGGFRFRHCAPGSSE</sequence>
<dbReference type="RefSeq" id="WP_068613128.1">
    <property type="nucleotide sequence ID" value="NZ_CP016268.1"/>
</dbReference>
<proteinExistence type="inferred from homology"/>
<dbReference type="STRING" id="1548547.BA177_03960"/>
<dbReference type="KEGG" id="woc:BA177_03960"/>
<dbReference type="PROSITE" id="PS00061">
    <property type="entry name" value="ADH_SHORT"/>
    <property type="match status" value="1"/>
</dbReference>
<name>A0A193LD91_9GAMM</name>
<dbReference type="Gene3D" id="3.40.50.720">
    <property type="entry name" value="NAD(P)-binding Rossmann-like Domain"/>
    <property type="match status" value="1"/>
</dbReference>
<evidence type="ECO:0000256" key="1">
    <source>
        <dbReference type="ARBA" id="ARBA00006484"/>
    </source>
</evidence>
<gene>
    <name evidence="2" type="ORF">BA177_03960</name>
</gene>
<protein>
    <submittedName>
        <fullName evidence="2">Glucose dehydrogenase</fullName>
    </submittedName>
</protein>
<dbReference type="PRINTS" id="PR00080">
    <property type="entry name" value="SDRFAMILY"/>
</dbReference>
<dbReference type="GO" id="GO:0032787">
    <property type="term" value="P:monocarboxylic acid metabolic process"/>
    <property type="evidence" value="ECO:0007669"/>
    <property type="project" value="UniProtKB-ARBA"/>
</dbReference>
<dbReference type="FunFam" id="3.40.50.720:FF:000084">
    <property type="entry name" value="Short-chain dehydrogenase reductase"/>
    <property type="match status" value="1"/>
</dbReference>
<dbReference type="InterPro" id="IPR002347">
    <property type="entry name" value="SDR_fam"/>
</dbReference>
<dbReference type="InterPro" id="IPR050259">
    <property type="entry name" value="SDR"/>
</dbReference>
<dbReference type="PROSITE" id="PS51257">
    <property type="entry name" value="PROKAR_LIPOPROTEIN"/>
    <property type="match status" value="1"/>
</dbReference>
<dbReference type="SUPFAM" id="SSF51735">
    <property type="entry name" value="NAD(P)-binding Rossmann-fold domains"/>
    <property type="match status" value="1"/>
</dbReference>
<dbReference type="InterPro" id="IPR020904">
    <property type="entry name" value="Sc_DH/Rdtase_CS"/>
</dbReference>
<evidence type="ECO:0000313" key="2">
    <source>
        <dbReference type="EMBL" id="ANO50477.1"/>
    </source>
</evidence>
<dbReference type="AlphaFoldDB" id="A0A193LD91"/>
<dbReference type="EMBL" id="CP016268">
    <property type="protein sequence ID" value="ANO50477.1"/>
    <property type="molecule type" value="Genomic_DNA"/>
</dbReference>
<dbReference type="Pfam" id="PF13561">
    <property type="entry name" value="adh_short_C2"/>
    <property type="match status" value="1"/>
</dbReference>
<dbReference type="PANTHER" id="PTHR42879">
    <property type="entry name" value="3-OXOACYL-(ACYL-CARRIER-PROTEIN) REDUCTASE"/>
    <property type="match status" value="1"/>
</dbReference>
<dbReference type="InterPro" id="IPR036291">
    <property type="entry name" value="NAD(P)-bd_dom_sf"/>
</dbReference>
<comment type="similarity">
    <text evidence="1">Belongs to the short-chain dehydrogenases/reductases (SDR) family.</text>
</comment>
<evidence type="ECO:0000313" key="3">
    <source>
        <dbReference type="Proteomes" id="UP000092695"/>
    </source>
</evidence>